<name>A0ABC9B3B7_9POAL</name>
<evidence type="ECO:0000313" key="3">
    <source>
        <dbReference type="Proteomes" id="UP001497457"/>
    </source>
</evidence>
<reference evidence="2" key="1">
    <citation type="submission" date="2024-10" db="EMBL/GenBank/DDBJ databases">
        <authorList>
            <person name="Ryan C."/>
        </authorList>
    </citation>
    <scope>NUCLEOTIDE SEQUENCE [LARGE SCALE GENOMIC DNA]</scope>
</reference>
<feature type="chain" id="PRO_5044848201" evidence="1">
    <location>
        <begin position="24"/>
        <end position="97"/>
    </location>
</feature>
<keyword evidence="3" id="KW-1185">Reference proteome</keyword>
<sequence>MRMSMKRVVYLMVSLFLVLATMASTSQSVETEGCIGWWCPPRRRRSPPPPRRQTPCFAPYSLEHCTVRDCGSTCRSNGYNHGGWCKPDYHPMCCCYS</sequence>
<keyword evidence="1" id="KW-0732">Signal</keyword>
<feature type="signal peptide" evidence="1">
    <location>
        <begin position="1"/>
        <end position="23"/>
    </location>
</feature>
<proteinExistence type="predicted"/>
<evidence type="ECO:0000313" key="2">
    <source>
        <dbReference type="EMBL" id="CAL4992705.1"/>
    </source>
</evidence>
<dbReference type="Proteomes" id="UP001497457">
    <property type="component" value="Chromosome 24b"/>
</dbReference>
<accession>A0ABC9B3B7</accession>
<gene>
    <name evidence="2" type="ORF">URODEC1_LOCUS61237</name>
</gene>
<protein>
    <submittedName>
        <fullName evidence="2">Uncharacterized protein</fullName>
    </submittedName>
</protein>
<dbReference type="AlphaFoldDB" id="A0ABC9B3B7"/>
<organism evidence="2 3">
    <name type="scientific">Urochloa decumbens</name>
    <dbReference type="NCBI Taxonomy" id="240449"/>
    <lineage>
        <taxon>Eukaryota</taxon>
        <taxon>Viridiplantae</taxon>
        <taxon>Streptophyta</taxon>
        <taxon>Embryophyta</taxon>
        <taxon>Tracheophyta</taxon>
        <taxon>Spermatophyta</taxon>
        <taxon>Magnoliopsida</taxon>
        <taxon>Liliopsida</taxon>
        <taxon>Poales</taxon>
        <taxon>Poaceae</taxon>
        <taxon>PACMAD clade</taxon>
        <taxon>Panicoideae</taxon>
        <taxon>Panicodae</taxon>
        <taxon>Paniceae</taxon>
        <taxon>Melinidinae</taxon>
        <taxon>Urochloa</taxon>
    </lineage>
</organism>
<dbReference type="EMBL" id="OZ075134">
    <property type="protein sequence ID" value="CAL4992705.1"/>
    <property type="molecule type" value="Genomic_DNA"/>
</dbReference>
<evidence type="ECO:0000256" key="1">
    <source>
        <dbReference type="SAM" id="SignalP"/>
    </source>
</evidence>